<dbReference type="Pfam" id="PF03732">
    <property type="entry name" value="Retrotrans_gag"/>
    <property type="match status" value="1"/>
</dbReference>
<dbReference type="PANTHER" id="PTHR33223:SF6">
    <property type="entry name" value="CCHC-TYPE DOMAIN-CONTAINING PROTEIN"/>
    <property type="match status" value="1"/>
</dbReference>
<feature type="region of interest" description="Disordered" evidence="2">
    <location>
        <begin position="422"/>
        <end position="445"/>
    </location>
</feature>
<evidence type="ECO:0000256" key="1">
    <source>
        <dbReference type="PROSITE-ProRule" id="PRU00047"/>
    </source>
</evidence>
<dbReference type="EMBL" id="CAGKOT010000059">
    <property type="protein sequence ID" value="CAB5387865.1"/>
    <property type="molecule type" value="Genomic_DNA"/>
</dbReference>
<feature type="domain" description="CCHC-type" evidence="3">
    <location>
        <begin position="443"/>
        <end position="457"/>
    </location>
</feature>
<evidence type="ECO:0000313" key="5">
    <source>
        <dbReference type="Proteomes" id="UP000684084"/>
    </source>
</evidence>
<dbReference type="PANTHER" id="PTHR33223">
    <property type="entry name" value="CCHC-TYPE DOMAIN-CONTAINING PROTEIN"/>
    <property type="match status" value="1"/>
</dbReference>
<keyword evidence="1" id="KW-0479">Metal-binding</keyword>
<dbReference type="PROSITE" id="PS50158">
    <property type="entry name" value="ZF_CCHC"/>
    <property type="match status" value="2"/>
</dbReference>
<proteinExistence type="predicted"/>
<dbReference type="Proteomes" id="UP000684084">
    <property type="component" value="Unassembled WGS sequence"/>
</dbReference>
<dbReference type="InterPro" id="IPR005162">
    <property type="entry name" value="Retrotrans_gag_dom"/>
</dbReference>
<accession>A0A916EH47</accession>
<feature type="region of interest" description="Disordered" evidence="2">
    <location>
        <begin position="555"/>
        <end position="589"/>
    </location>
</feature>
<feature type="compositionally biased region" description="Low complexity" evidence="2">
    <location>
        <begin position="467"/>
        <end position="500"/>
    </location>
</feature>
<feature type="compositionally biased region" description="Basic and acidic residues" evidence="2">
    <location>
        <begin position="53"/>
        <end position="72"/>
    </location>
</feature>
<protein>
    <recommendedName>
        <fullName evidence="3">CCHC-type domain-containing protein</fullName>
    </recommendedName>
</protein>
<evidence type="ECO:0000256" key="2">
    <source>
        <dbReference type="SAM" id="MobiDB-lite"/>
    </source>
</evidence>
<dbReference type="GO" id="GO:0008270">
    <property type="term" value="F:zinc ion binding"/>
    <property type="evidence" value="ECO:0007669"/>
    <property type="project" value="UniProtKB-KW"/>
</dbReference>
<dbReference type="GO" id="GO:0003676">
    <property type="term" value="F:nucleic acid binding"/>
    <property type="evidence" value="ECO:0007669"/>
    <property type="project" value="InterPro"/>
</dbReference>
<feature type="region of interest" description="Disordered" evidence="2">
    <location>
        <begin position="40"/>
        <end position="114"/>
    </location>
</feature>
<sequence length="694" mass="79618">MGYTDGEILDQEFIEIFQGNKNELEENLRQILDKFLKQQAEIEDSESSGNESDNEKSDGSEKESDGSGKDGEILNPNNTDSNENFEEPYEENIINRPGFDSSESSESNSENKSEISDYNIENLFEAPLIPPIPPIVPIAPIIMGATRAEVREDLRAVLAATFGHDVGNNWAGLVAANPLANAIEDAGNAAGGIISLPHFYGKEEEDVNDWVRQFETAFTAIGKAAGANGVRQAAMAATCLKGAAAQWYNERKETNNGHLVNWADNDDDNDLKHRVKQRFTREDVRKRKMLELRKITQGVNENVEAYTTRFRQILRIATRGHALDDELQVDNYIEGLTPVLGYQVRRQNPANLNEAVNIARREEEATNELVRKTNKIPINTQRKGIDIQDDKPKNIFEKPLEKNYEDDLADMFKKLEVKLVNQLGGQKRPPNNNNRQGPPPRACYNCKQPGHYANECRVNNGQRNYGRPNNQNYNGRSNNYNGRPNNYNRPPNHQNNNRGFNVVEYDNYNDQYDQYDYDSQDYQDNYDQGYSYDDPYYQDNDVTFNHVDQDFYIGERQTRSNIKNRSSNRDIDMEIDQEQTRRRNNKYASQEERAAALPKRGFTDESLRKAQEARRNNNTCGNCGQRGHYAKQCKNERVEGIHRTSAFQRNTPEYNVLEDLKNTRANATFSQIINISPEQRKIYHEGMRRYPQTD</sequence>
<dbReference type="OrthoDB" id="2400708at2759"/>
<organism evidence="4 5">
    <name type="scientific">Rhizophagus irregularis</name>
    <dbReference type="NCBI Taxonomy" id="588596"/>
    <lineage>
        <taxon>Eukaryota</taxon>
        <taxon>Fungi</taxon>
        <taxon>Fungi incertae sedis</taxon>
        <taxon>Mucoromycota</taxon>
        <taxon>Glomeromycotina</taxon>
        <taxon>Glomeromycetes</taxon>
        <taxon>Glomerales</taxon>
        <taxon>Glomeraceae</taxon>
        <taxon>Rhizophagus</taxon>
    </lineage>
</organism>
<feature type="region of interest" description="Disordered" evidence="2">
    <location>
        <begin position="457"/>
        <end position="500"/>
    </location>
</feature>
<comment type="caution">
    <text evidence="4">The sequence shown here is derived from an EMBL/GenBank/DDBJ whole genome shotgun (WGS) entry which is preliminary data.</text>
</comment>
<feature type="domain" description="CCHC-type" evidence="3">
    <location>
        <begin position="620"/>
        <end position="635"/>
    </location>
</feature>
<evidence type="ECO:0000313" key="4">
    <source>
        <dbReference type="EMBL" id="CAB5387865.1"/>
    </source>
</evidence>
<dbReference type="SMART" id="SM00343">
    <property type="entry name" value="ZnF_C2HC"/>
    <property type="match status" value="2"/>
</dbReference>
<keyword evidence="1" id="KW-0862">Zinc</keyword>
<dbReference type="Pfam" id="PF00098">
    <property type="entry name" value="zf-CCHC"/>
    <property type="match status" value="2"/>
</dbReference>
<evidence type="ECO:0000259" key="3">
    <source>
        <dbReference type="PROSITE" id="PS50158"/>
    </source>
</evidence>
<dbReference type="VEuPathDB" id="FungiDB:RhiirFUN_013890"/>
<feature type="compositionally biased region" description="Low complexity" evidence="2">
    <location>
        <begin position="424"/>
        <end position="436"/>
    </location>
</feature>
<dbReference type="VEuPathDB" id="FungiDB:RhiirFUN_026211"/>
<dbReference type="InterPro" id="IPR001878">
    <property type="entry name" value="Znf_CCHC"/>
</dbReference>
<keyword evidence="1" id="KW-0863">Zinc-finger</keyword>
<dbReference type="AlphaFoldDB" id="A0A916EH47"/>
<reference evidence="4" key="1">
    <citation type="submission" date="2020-05" db="EMBL/GenBank/DDBJ databases">
        <authorList>
            <person name="Rincon C."/>
            <person name="Sanders R I."/>
            <person name="Robbins C."/>
            <person name="Chaturvedi A."/>
        </authorList>
    </citation>
    <scope>NUCLEOTIDE SEQUENCE</scope>
    <source>
        <strain evidence="4">CHB12</strain>
    </source>
</reference>
<name>A0A916EH47_9GLOM</name>
<gene>
    <name evidence="4" type="ORF">CHRIB12_LOCUS20359</name>
</gene>